<dbReference type="GeneID" id="79052723"/>
<comment type="caution">
    <text evidence="2">The sequence shown here is derived from an EMBL/GenBank/DDBJ whole genome shotgun (WGS) entry which is preliminary data.</text>
</comment>
<keyword evidence="1" id="KW-0812">Transmembrane</keyword>
<protein>
    <submittedName>
        <fullName evidence="2">Uncharacterized protein</fullName>
    </submittedName>
</protein>
<dbReference type="EMBL" id="QXUF01000071">
    <property type="protein sequence ID" value="RIM99345.1"/>
    <property type="molecule type" value="Genomic_DNA"/>
</dbReference>
<evidence type="ECO:0000313" key="3">
    <source>
        <dbReference type="Proteomes" id="UP000286317"/>
    </source>
</evidence>
<keyword evidence="1" id="KW-0472">Membrane</keyword>
<organism evidence="2 3">
    <name type="scientific">Staphylococcus shinii</name>
    <dbReference type="NCBI Taxonomy" id="2912228"/>
    <lineage>
        <taxon>Bacteria</taxon>
        <taxon>Bacillati</taxon>
        <taxon>Bacillota</taxon>
        <taxon>Bacilli</taxon>
        <taxon>Bacillales</taxon>
        <taxon>Staphylococcaceae</taxon>
        <taxon>Staphylococcus</taxon>
    </lineage>
</organism>
<name>A0A418IE01_9STAP</name>
<dbReference type="Proteomes" id="UP000286317">
    <property type="component" value="Unassembled WGS sequence"/>
</dbReference>
<sequence length="61" mass="6769">MDKGKLYTFITLSICIIVIVICLPFSLKNGSYSAIFSAFLPIIILIIASIFKAKDNNNDKD</sequence>
<evidence type="ECO:0000256" key="1">
    <source>
        <dbReference type="SAM" id="Phobius"/>
    </source>
</evidence>
<reference evidence="2 3" key="1">
    <citation type="journal article" date="2016" name="Front. Microbiol.">
        <title>Comprehensive Phylogenetic Analysis of Bovine Non-aureus Staphylococci Species Based on Whole-Genome Sequencing.</title>
        <authorList>
            <person name="Naushad S."/>
            <person name="Barkema H.W."/>
            <person name="Luby C."/>
            <person name="Condas L.A."/>
            <person name="Nobrega D.B."/>
            <person name="Carson D.A."/>
            <person name="De Buck J."/>
        </authorList>
    </citation>
    <scope>NUCLEOTIDE SEQUENCE [LARGE SCALE GENOMIC DNA]</scope>
    <source>
        <strain evidence="2 3">SNUC 4554</strain>
    </source>
</reference>
<accession>A0A418IE01</accession>
<dbReference type="RefSeq" id="WP_039069570.1">
    <property type="nucleotide sequence ID" value="NZ_CP149862.1"/>
</dbReference>
<keyword evidence="3" id="KW-1185">Reference proteome</keyword>
<feature type="transmembrane region" description="Helical" evidence="1">
    <location>
        <begin position="32"/>
        <end position="51"/>
    </location>
</feature>
<feature type="transmembrane region" description="Helical" evidence="1">
    <location>
        <begin position="7"/>
        <end position="26"/>
    </location>
</feature>
<dbReference type="AlphaFoldDB" id="A0A418IE01"/>
<gene>
    <name evidence="2" type="ORF">BU112_09965</name>
</gene>
<keyword evidence="1" id="KW-1133">Transmembrane helix</keyword>
<proteinExistence type="predicted"/>
<evidence type="ECO:0000313" key="2">
    <source>
        <dbReference type="EMBL" id="RIM99345.1"/>
    </source>
</evidence>